<evidence type="ECO:0000313" key="4">
    <source>
        <dbReference type="EnsemblMetazoa" id="G33046.1:cds"/>
    </source>
</evidence>
<dbReference type="PANTHER" id="PTHR34415">
    <property type="entry name" value="INTEGRASE CATALYTIC DOMAIN-CONTAINING PROTEIN"/>
    <property type="match status" value="1"/>
</dbReference>
<evidence type="ECO:0000313" key="5">
    <source>
        <dbReference type="Proteomes" id="UP000005408"/>
    </source>
</evidence>
<feature type="compositionally biased region" description="Polar residues" evidence="2">
    <location>
        <begin position="69"/>
        <end position="84"/>
    </location>
</feature>
<protein>
    <recommendedName>
        <fullName evidence="3">DUF7869 domain-containing protein</fullName>
    </recommendedName>
</protein>
<sequence>MEEVEELDRLIEEHFGRFNVSQRDDHHSDESDNEDESVNHDETISRRMTEYIQSQNDNESSAEREAEDNSTNGPENEDSFTGTCSRNCLETISDSEIDENIFQLRELSKEEKEMFVMGVLQKEAFGSLTRNSNERKRMRYSYSFKGVSICRDAFLKIYDVSRKVLSNTMTHMKQNGAIPREHGNKGKKPVHALKFEEIENAVNFIKNYADEFGIPQPEAPRGSDGIPPIYLPASDTKKAIHQRYLQSCDESHIRALKISSFEDVWLKCVTHIRISTPRDDVCQKCERLRKKIVDARTEEEKLSAVREFQDHIEAAKKERHHYRECIQEAVKEMESWQGEELKNVHYTFDFAQHFQLPHHARQMGPTYFIQLRRVQLFGVRIDSTSLQLNYLIDENQTIGQDGSLTNGSNAVISMLDHALNEYGFGEKACTLHADNCSGQNKNQYILAYLCWRVFMGFHETISLKMQIPGHTRCLVDSGFWHIRKLFRRSDVDAFSQLVDVVQKSASSNVAIPYQQDCRKTWEWRDWKQFLSSNFKAVRNIRKYHHFRFSCEDPGYVFLKESVDSVETKVSILKNAITDPQARARVRTPPGLSGDRQLYLYRNVRPYVRPQHQDDVCPPPTEE</sequence>
<dbReference type="EnsemblMetazoa" id="G33046.1">
    <property type="protein sequence ID" value="G33046.1:cds"/>
    <property type="gene ID" value="G33046"/>
</dbReference>
<keyword evidence="5" id="KW-1185">Reference proteome</keyword>
<dbReference type="AlphaFoldDB" id="A0A8W8MD24"/>
<keyword evidence="1" id="KW-0175">Coiled coil</keyword>
<feature type="compositionally biased region" description="Basic and acidic residues" evidence="2">
    <location>
        <begin position="37"/>
        <end position="49"/>
    </location>
</feature>
<evidence type="ECO:0000256" key="2">
    <source>
        <dbReference type="SAM" id="MobiDB-lite"/>
    </source>
</evidence>
<dbReference type="Pfam" id="PF25273">
    <property type="entry name" value="DUF7869"/>
    <property type="match status" value="1"/>
</dbReference>
<dbReference type="Proteomes" id="UP000005408">
    <property type="component" value="Unassembled WGS sequence"/>
</dbReference>
<feature type="domain" description="DUF7869" evidence="3">
    <location>
        <begin position="405"/>
        <end position="557"/>
    </location>
</feature>
<accession>A0A8W8MD24</accession>
<feature type="region of interest" description="Disordered" evidence="2">
    <location>
        <begin position="14"/>
        <end position="84"/>
    </location>
</feature>
<proteinExistence type="predicted"/>
<reference evidence="4" key="1">
    <citation type="submission" date="2022-08" db="UniProtKB">
        <authorList>
            <consortium name="EnsemblMetazoa"/>
        </authorList>
    </citation>
    <scope>IDENTIFICATION</scope>
    <source>
        <strain evidence="4">05x7-T-G4-1.051#20</strain>
    </source>
</reference>
<name>A0A8W8MD24_MAGGI</name>
<dbReference type="PANTHER" id="PTHR34415:SF1">
    <property type="entry name" value="INTEGRASE CATALYTIC DOMAIN-CONTAINING PROTEIN"/>
    <property type="match status" value="1"/>
</dbReference>
<feature type="compositionally biased region" description="Basic and acidic residues" evidence="2">
    <location>
        <begin position="14"/>
        <end position="30"/>
    </location>
</feature>
<organism evidence="4 5">
    <name type="scientific">Magallana gigas</name>
    <name type="common">Pacific oyster</name>
    <name type="synonym">Crassostrea gigas</name>
    <dbReference type="NCBI Taxonomy" id="29159"/>
    <lineage>
        <taxon>Eukaryota</taxon>
        <taxon>Metazoa</taxon>
        <taxon>Spiralia</taxon>
        <taxon>Lophotrochozoa</taxon>
        <taxon>Mollusca</taxon>
        <taxon>Bivalvia</taxon>
        <taxon>Autobranchia</taxon>
        <taxon>Pteriomorphia</taxon>
        <taxon>Ostreida</taxon>
        <taxon>Ostreoidea</taxon>
        <taxon>Ostreidae</taxon>
        <taxon>Magallana</taxon>
    </lineage>
</organism>
<evidence type="ECO:0000256" key="1">
    <source>
        <dbReference type="SAM" id="Coils"/>
    </source>
</evidence>
<evidence type="ECO:0000259" key="3">
    <source>
        <dbReference type="Pfam" id="PF25273"/>
    </source>
</evidence>
<dbReference type="InterPro" id="IPR057191">
    <property type="entry name" value="DUF7869"/>
</dbReference>
<feature type="coiled-coil region" evidence="1">
    <location>
        <begin position="278"/>
        <end position="332"/>
    </location>
</feature>